<proteinExistence type="predicted"/>
<organism evidence="1 2">
    <name type="scientific">Janibacter limosus</name>
    <dbReference type="NCBI Taxonomy" id="53458"/>
    <lineage>
        <taxon>Bacteria</taxon>
        <taxon>Bacillati</taxon>
        <taxon>Actinomycetota</taxon>
        <taxon>Actinomycetes</taxon>
        <taxon>Micrococcales</taxon>
        <taxon>Intrasporangiaceae</taxon>
        <taxon>Janibacter</taxon>
    </lineage>
</organism>
<name>A0AC61U0U8_9MICO</name>
<reference evidence="1" key="1">
    <citation type="submission" date="2021-11" db="EMBL/GenBank/DDBJ databases">
        <title>Study of the species diversity of bacterial strains isolated from a unique natural object - Shulgan-Tash cave (Bashkiria).</title>
        <authorList>
            <person name="Sazanova A.L."/>
            <person name="Chirak E.R."/>
            <person name="Safronova V.I."/>
        </authorList>
    </citation>
    <scope>NUCLEOTIDE SEQUENCE</scope>
    <source>
        <strain evidence="1">P1</strain>
    </source>
</reference>
<dbReference type="EMBL" id="CP087977">
    <property type="protein sequence ID" value="UUZ43611.1"/>
    <property type="molecule type" value="Genomic_DNA"/>
</dbReference>
<evidence type="ECO:0000313" key="1">
    <source>
        <dbReference type="EMBL" id="UUZ43611.1"/>
    </source>
</evidence>
<accession>A0AC61U0U8</accession>
<gene>
    <name evidence="1" type="ORF">LP422_11670</name>
</gene>
<sequence>MSRIKPKSGTTTAGRLHDEGTSARDTPPIAAPQPVAARTSRPDNDEGRNPQKRVPPFDTA</sequence>
<dbReference type="Proteomes" id="UP001059663">
    <property type="component" value="Chromosome"/>
</dbReference>
<protein>
    <submittedName>
        <fullName evidence="1">Uncharacterized protein</fullName>
    </submittedName>
</protein>
<evidence type="ECO:0000313" key="2">
    <source>
        <dbReference type="Proteomes" id="UP001059663"/>
    </source>
</evidence>